<accession>A0A0D0C1K1</accession>
<dbReference type="EMBL" id="KN834859">
    <property type="protein sequence ID" value="KIK51627.1"/>
    <property type="molecule type" value="Genomic_DNA"/>
</dbReference>
<proteinExistence type="predicted"/>
<evidence type="ECO:0000313" key="3">
    <source>
        <dbReference type="Proteomes" id="UP000053593"/>
    </source>
</evidence>
<gene>
    <name evidence="2" type="ORF">GYMLUDRAFT_392364</name>
</gene>
<reference evidence="2 3" key="1">
    <citation type="submission" date="2014-04" db="EMBL/GenBank/DDBJ databases">
        <title>Evolutionary Origins and Diversification of the Mycorrhizal Mutualists.</title>
        <authorList>
            <consortium name="DOE Joint Genome Institute"/>
            <consortium name="Mycorrhizal Genomics Consortium"/>
            <person name="Kohler A."/>
            <person name="Kuo A."/>
            <person name="Nagy L.G."/>
            <person name="Floudas D."/>
            <person name="Copeland A."/>
            <person name="Barry K.W."/>
            <person name="Cichocki N."/>
            <person name="Veneault-Fourrey C."/>
            <person name="LaButti K."/>
            <person name="Lindquist E.A."/>
            <person name="Lipzen A."/>
            <person name="Lundell T."/>
            <person name="Morin E."/>
            <person name="Murat C."/>
            <person name="Riley R."/>
            <person name="Ohm R."/>
            <person name="Sun H."/>
            <person name="Tunlid A."/>
            <person name="Henrissat B."/>
            <person name="Grigoriev I.V."/>
            <person name="Hibbett D.S."/>
            <person name="Martin F."/>
        </authorList>
    </citation>
    <scope>NUCLEOTIDE SEQUENCE [LARGE SCALE GENOMIC DNA]</scope>
    <source>
        <strain evidence="2 3">FD-317 M1</strain>
    </source>
</reference>
<keyword evidence="3" id="KW-1185">Reference proteome</keyword>
<dbReference type="Proteomes" id="UP000053593">
    <property type="component" value="Unassembled WGS sequence"/>
</dbReference>
<dbReference type="HOGENOM" id="CLU_2722483_0_0_1"/>
<protein>
    <submittedName>
        <fullName evidence="2">Uncharacterized protein</fullName>
    </submittedName>
</protein>
<organism evidence="2 3">
    <name type="scientific">Collybiopsis luxurians FD-317 M1</name>
    <dbReference type="NCBI Taxonomy" id="944289"/>
    <lineage>
        <taxon>Eukaryota</taxon>
        <taxon>Fungi</taxon>
        <taxon>Dikarya</taxon>
        <taxon>Basidiomycota</taxon>
        <taxon>Agaricomycotina</taxon>
        <taxon>Agaricomycetes</taxon>
        <taxon>Agaricomycetidae</taxon>
        <taxon>Agaricales</taxon>
        <taxon>Marasmiineae</taxon>
        <taxon>Omphalotaceae</taxon>
        <taxon>Collybiopsis</taxon>
        <taxon>Collybiopsis luxurians</taxon>
    </lineage>
</organism>
<feature type="region of interest" description="Disordered" evidence="1">
    <location>
        <begin position="44"/>
        <end position="72"/>
    </location>
</feature>
<evidence type="ECO:0000313" key="2">
    <source>
        <dbReference type="EMBL" id="KIK51627.1"/>
    </source>
</evidence>
<evidence type="ECO:0000256" key="1">
    <source>
        <dbReference type="SAM" id="MobiDB-lite"/>
    </source>
</evidence>
<sequence>MKTSVLTCPNTSSYICCSRHNAPYRCVSCFFRKVAPAEFNTPKPEDLIQSLEITTSSRETGDQNEGNEARNL</sequence>
<name>A0A0D0C1K1_9AGAR</name>
<dbReference type="AlphaFoldDB" id="A0A0D0C1K1"/>
<feature type="compositionally biased region" description="Polar residues" evidence="1">
    <location>
        <begin position="51"/>
        <end position="66"/>
    </location>
</feature>